<evidence type="ECO:0000313" key="3">
    <source>
        <dbReference type="EMBL" id="CAF1342425.1"/>
    </source>
</evidence>
<feature type="transmembrane region" description="Helical" evidence="1">
    <location>
        <begin position="665"/>
        <end position="691"/>
    </location>
</feature>
<evidence type="ECO:0000259" key="2">
    <source>
        <dbReference type="Pfam" id="PF14529"/>
    </source>
</evidence>
<evidence type="ECO:0000313" key="4">
    <source>
        <dbReference type="Proteomes" id="UP000663891"/>
    </source>
</evidence>
<dbReference type="InterPro" id="IPR005135">
    <property type="entry name" value="Endo/exonuclease/phosphatase"/>
</dbReference>
<accession>A0A815GNL5</accession>
<feature type="domain" description="Endonuclease/exonuclease/phosphatase" evidence="2">
    <location>
        <begin position="144"/>
        <end position="246"/>
    </location>
</feature>
<evidence type="ECO:0000256" key="1">
    <source>
        <dbReference type="SAM" id="Phobius"/>
    </source>
</evidence>
<feature type="transmembrane region" description="Helical" evidence="1">
    <location>
        <begin position="387"/>
        <end position="404"/>
    </location>
</feature>
<dbReference type="EMBL" id="CAJNON010000641">
    <property type="protein sequence ID" value="CAF1342425.1"/>
    <property type="molecule type" value="Genomic_DNA"/>
</dbReference>
<dbReference type="Gene3D" id="3.60.10.10">
    <property type="entry name" value="Endonuclease/exonuclease/phosphatase"/>
    <property type="match status" value="1"/>
</dbReference>
<protein>
    <recommendedName>
        <fullName evidence="2">Endonuclease/exonuclease/phosphatase domain-containing protein</fullName>
    </recommendedName>
</protein>
<organism evidence="3 4">
    <name type="scientific">Adineta steineri</name>
    <dbReference type="NCBI Taxonomy" id="433720"/>
    <lineage>
        <taxon>Eukaryota</taxon>
        <taxon>Metazoa</taxon>
        <taxon>Spiralia</taxon>
        <taxon>Gnathifera</taxon>
        <taxon>Rotifera</taxon>
        <taxon>Eurotatoria</taxon>
        <taxon>Bdelloidea</taxon>
        <taxon>Adinetida</taxon>
        <taxon>Adinetidae</taxon>
        <taxon>Adineta</taxon>
    </lineage>
</organism>
<dbReference type="SUPFAM" id="SSF56219">
    <property type="entry name" value="DNase I-like"/>
    <property type="match status" value="1"/>
</dbReference>
<keyword evidence="1" id="KW-1133">Transmembrane helix</keyword>
<proteinExistence type="predicted"/>
<comment type="caution">
    <text evidence="3">The sequence shown here is derived from an EMBL/GenBank/DDBJ whole genome shotgun (WGS) entry which is preliminary data.</text>
</comment>
<gene>
    <name evidence="3" type="ORF">VCS650_LOCUS33300</name>
</gene>
<keyword evidence="1" id="KW-0472">Membrane</keyword>
<dbReference type="Pfam" id="PF14529">
    <property type="entry name" value="Exo_endo_phos_2"/>
    <property type="match status" value="1"/>
</dbReference>
<dbReference type="Proteomes" id="UP000663891">
    <property type="component" value="Unassembled WGS sequence"/>
</dbReference>
<dbReference type="InterPro" id="IPR036691">
    <property type="entry name" value="Endo/exonu/phosph_ase_sf"/>
</dbReference>
<dbReference type="AlphaFoldDB" id="A0A815GNL5"/>
<feature type="transmembrane region" description="Helical" evidence="1">
    <location>
        <begin position="442"/>
        <end position="461"/>
    </location>
</feature>
<sequence>MIQRVVDWGFSPKVIKNVKEIINEWFSGSTLNGVLNVWERSTVTIENQQIPLHVLSYNVHGWGTRALEAIDLIFKTDSSICVFTEVGELWNSFTIPHFNIFYQKGTNDDGGVIVAIGKHLKATRIDINIENTIIIDIEGLSEQIRIIAIYWPNCQKRNLDDLKTFIVERTIFTGDFNATREEWNSPASDTRGNQLKKWIEENNLVFIPGTKNSSKRSKRHIDLIFTNIDEVKAETLSFGTSDHWPMLIKTEQIGFQTVGQFPIVNWTIYEIMLSLVQEYWIKELDDQNVDNWYHNYTRFLAALKNRSTQWKSRDKYRPSLPPYIVEMLKKVENQREILVYHLVINQIVFDGFILIVLTLKDNETEIHVTLQDQHAQLILNEFDSMQFIYHILLIVICVGTFVVCKSARGGGSRSGEGGARYDVSHQNKSESCDTHECRLREAIFGTIFFIGLITISILIGVCKDRFKSDHRTHEIRIDEKEVLISTDDSITSQKTCDVNMFQSGVWSSQHFQCKTWHGPHPFPLLFNSQTMKIKGTGSDDIGVFTIKGFYSTKTNRIVLKKEYKSNTGNTKQNSGHSVKMKLMWNEENNQFEGNWHINTTKYRGYGKFNLQFHEKSLAIESDSNGAFNVNTCYTKSLNNYVTHEDYLYLLSIINPQLKQLMIYKYLYWISIRLIGLVCEFGYALISIFGLVDLIFFQRTTFQTTNDLIWNIEFYSDSKSILVVECPSLCLQNVMNPIATTPSIPQLSTNKFQTETVNHIHSSSERVQYNPQLDTIITLEPDK</sequence>
<feature type="transmembrane region" description="Helical" evidence="1">
    <location>
        <begin position="337"/>
        <end position="359"/>
    </location>
</feature>
<dbReference type="OrthoDB" id="415822at2759"/>
<keyword evidence="1" id="KW-0812">Transmembrane</keyword>
<reference evidence="3" key="1">
    <citation type="submission" date="2021-02" db="EMBL/GenBank/DDBJ databases">
        <authorList>
            <person name="Nowell W R."/>
        </authorList>
    </citation>
    <scope>NUCLEOTIDE SEQUENCE</scope>
</reference>
<name>A0A815GNL5_9BILA</name>
<dbReference type="GO" id="GO:0003824">
    <property type="term" value="F:catalytic activity"/>
    <property type="evidence" value="ECO:0007669"/>
    <property type="project" value="InterPro"/>
</dbReference>